<keyword evidence="6 7" id="KW-0472">Membrane</keyword>
<evidence type="ECO:0000256" key="1">
    <source>
        <dbReference type="ARBA" id="ARBA00004651"/>
    </source>
</evidence>
<name>A0A8T7M227_9CHLR</name>
<gene>
    <name evidence="9" type="ORF">HXX08_03770</name>
    <name evidence="10" type="ORF">OZ401_000102</name>
</gene>
<evidence type="ECO:0000256" key="3">
    <source>
        <dbReference type="ARBA" id="ARBA00022475"/>
    </source>
</evidence>
<feature type="transmembrane region" description="Helical" evidence="7">
    <location>
        <begin position="149"/>
        <end position="174"/>
    </location>
</feature>
<evidence type="ECO:0000256" key="7">
    <source>
        <dbReference type="SAM" id="Phobius"/>
    </source>
</evidence>
<sequence>MLKGLENWLIDFLTTFYHSVGWWGVIAMMAIESMMIPLPSEIIMPLAGWLLVTNIAGDTPVWLQLVWAGVIGGVGCTIGSIIGYYIGLFGGRPLVVKYGKYVLINVGHLEIAERWLDRWGALATFISRLLPVVRTFVSLPAGVVRTHLAIFLPLTFIGSFIWSLALAWVGFVLGAQFESVRNSIGWLDYPIIAVILLLVVWFVYNSLKKRKQERLAASVVGGKGKE</sequence>
<dbReference type="InterPro" id="IPR032816">
    <property type="entry name" value="VTT_dom"/>
</dbReference>
<dbReference type="Proteomes" id="UP000521676">
    <property type="component" value="Unassembled WGS sequence"/>
</dbReference>
<protein>
    <submittedName>
        <fullName evidence="9">DedA family protein</fullName>
    </submittedName>
</protein>
<feature type="transmembrane region" description="Helical" evidence="7">
    <location>
        <begin position="61"/>
        <end position="86"/>
    </location>
</feature>
<evidence type="ECO:0000313" key="9">
    <source>
        <dbReference type="EMBL" id="NWJ44976.1"/>
    </source>
</evidence>
<comment type="similarity">
    <text evidence="2">Belongs to the DedA family.</text>
</comment>
<evidence type="ECO:0000259" key="8">
    <source>
        <dbReference type="Pfam" id="PF09335"/>
    </source>
</evidence>
<dbReference type="Proteomes" id="UP001431572">
    <property type="component" value="Chromosome 1"/>
</dbReference>
<dbReference type="PANTHER" id="PTHR42709">
    <property type="entry name" value="ALKALINE PHOSPHATASE LIKE PROTEIN"/>
    <property type="match status" value="1"/>
</dbReference>
<evidence type="ECO:0000256" key="6">
    <source>
        <dbReference type="ARBA" id="ARBA00023136"/>
    </source>
</evidence>
<dbReference type="EMBL" id="CP128399">
    <property type="protein sequence ID" value="WJW66857.1"/>
    <property type="molecule type" value="Genomic_DNA"/>
</dbReference>
<keyword evidence="12" id="KW-1185">Reference proteome</keyword>
<reference evidence="9 11" key="1">
    <citation type="submission" date="2020-06" db="EMBL/GenBank/DDBJ databases">
        <title>Anoxygenic phototrophic Chloroflexota member uses a Type I reaction center.</title>
        <authorList>
            <person name="Tsuji J.M."/>
            <person name="Shaw N.A."/>
            <person name="Nagashima S."/>
            <person name="Venkiteswaran J."/>
            <person name="Schiff S.L."/>
            <person name="Hanada S."/>
            <person name="Tank M."/>
            <person name="Neufeld J.D."/>
        </authorList>
    </citation>
    <scope>NUCLEOTIDE SEQUENCE [LARGE SCALE GENOMIC DNA]</scope>
    <source>
        <strain evidence="9">L227-S17</strain>
    </source>
</reference>
<keyword evidence="3" id="KW-1003">Cell membrane</keyword>
<reference evidence="10" key="2">
    <citation type="journal article" date="2024" name="Nature">
        <title>Anoxygenic phototroph of the Chloroflexota uses a type I reaction centre.</title>
        <authorList>
            <person name="Tsuji J.M."/>
            <person name="Shaw N.A."/>
            <person name="Nagashima S."/>
            <person name="Venkiteswaran J.J."/>
            <person name="Schiff S.L."/>
            <person name="Watanabe T."/>
            <person name="Fukui M."/>
            <person name="Hanada S."/>
            <person name="Tank M."/>
            <person name="Neufeld J.D."/>
        </authorList>
    </citation>
    <scope>NUCLEOTIDE SEQUENCE</scope>
    <source>
        <strain evidence="10">L227-S17</strain>
    </source>
</reference>
<dbReference type="InterPro" id="IPR051311">
    <property type="entry name" value="DedA_domain"/>
</dbReference>
<dbReference type="GO" id="GO:0005886">
    <property type="term" value="C:plasma membrane"/>
    <property type="evidence" value="ECO:0007669"/>
    <property type="project" value="UniProtKB-SubCell"/>
</dbReference>
<evidence type="ECO:0000256" key="5">
    <source>
        <dbReference type="ARBA" id="ARBA00022989"/>
    </source>
</evidence>
<dbReference type="EMBL" id="JACATZ010000001">
    <property type="protein sequence ID" value="NWJ44976.1"/>
    <property type="molecule type" value="Genomic_DNA"/>
</dbReference>
<organism evidence="9 11">
    <name type="scientific">Candidatus Chlorohelix allophototropha</name>
    <dbReference type="NCBI Taxonomy" id="3003348"/>
    <lineage>
        <taxon>Bacteria</taxon>
        <taxon>Bacillati</taxon>
        <taxon>Chloroflexota</taxon>
        <taxon>Chloroflexia</taxon>
        <taxon>Candidatus Chloroheliales</taxon>
        <taxon>Candidatus Chloroheliaceae</taxon>
        <taxon>Candidatus Chlorohelix</taxon>
    </lineage>
</organism>
<keyword evidence="5 7" id="KW-1133">Transmembrane helix</keyword>
<comment type="subcellular location">
    <subcellularLocation>
        <location evidence="1">Cell membrane</location>
        <topology evidence="1">Multi-pass membrane protein</topology>
    </subcellularLocation>
</comment>
<evidence type="ECO:0000313" key="11">
    <source>
        <dbReference type="Proteomes" id="UP000521676"/>
    </source>
</evidence>
<accession>A0A8T7M227</accession>
<dbReference type="RefSeq" id="WP_341468750.1">
    <property type="nucleotide sequence ID" value="NZ_CP128399.1"/>
</dbReference>
<dbReference type="PANTHER" id="PTHR42709:SF6">
    <property type="entry name" value="UNDECAPRENYL PHOSPHATE TRANSPORTER A"/>
    <property type="match status" value="1"/>
</dbReference>
<feature type="transmembrane region" description="Helical" evidence="7">
    <location>
        <begin position="186"/>
        <end position="204"/>
    </location>
</feature>
<evidence type="ECO:0000313" key="12">
    <source>
        <dbReference type="Proteomes" id="UP001431572"/>
    </source>
</evidence>
<evidence type="ECO:0000256" key="4">
    <source>
        <dbReference type="ARBA" id="ARBA00022692"/>
    </source>
</evidence>
<keyword evidence="4 7" id="KW-0812">Transmembrane</keyword>
<evidence type="ECO:0000256" key="2">
    <source>
        <dbReference type="ARBA" id="ARBA00010792"/>
    </source>
</evidence>
<proteinExistence type="inferred from homology"/>
<evidence type="ECO:0000313" key="10">
    <source>
        <dbReference type="EMBL" id="WJW66857.1"/>
    </source>
</evidence>
<feature type="transmembrane region" description="Helical" evidence="7">
    <location>
        <begin position="20"/>
        <end position="40"/>
    </location>
</feature>
<feature type="domain" description="VTT" evidence="8">
    <location>
        <begin position="39"/>
        <end position="170"/>
    </location>
</feature>
<dbReference type="Pfam" id="PF09335">
    <property type="entry name" value="VTT_dom"/>
    <property type="match status" value="1"/>
</dbReference>
<dbReference type="AlphaFoldDB" id="A0A8T7M227"/>